<keyword evidence="6" id="KW-1185">Reference proteome</keyword>
<dbReference type="Pfam" id="PF00135">
    <property type="entry name" value="COesterase"/>
    <property type="match status" value="1"/>
</dbReference>
<evidence type="ECO:0000313" key="6">
    <source>
        <dbReference type="Proteomes" id="UP001153292"/>
    </source>
</evidence>
<feature type="domain" description="Carboxylesterase type B" evidence="4">
    <location>
        <begin position="146"/>
        <end position="590"/>
    </location>
</feature>
<sequence length="719" mass="79937">MDSIWMQISTVSANSSIVGRSSELRNVKKILTKAMRWKILWFITTLVAITYIDGLTVNKSNNLKPNIERPLTLNHSTVSDSCKKNAEISSQNNVTKEVEPVVKLIDVEHDLTHGRRQRATANEEAFGQINASGSNSEETMDPPPILVETDLGVVQGHIWQHSDKIISYFDIPYGKFSLFEAPEKASNWTDIHSVTEHKKRCPQIKDSTFIGSPDCLTLSVFTPRTAEYAGVLFYIHDSSSNTGSGDPYKYGPEFLVNNGIILVLPNYRLGALGFLCLQNTIAPGNAAIRDLALALEWTKDNIKSFGGNPLNIVVSGDSRSGVLAGHLALSSESKAYIRKVITESGSVLAHWAIDRNPVSTATQLVTYMKGAAENNLDDAFNKVDIEHLIKTTHNFPFKPCIEENSDGIIRKSPWNTLKEDSLNITFMIGSADNAALPEALQYDSMTLSDLNENFEDSLPNDLNFPNAGIKGAVGQRIREQYFGNYNITSDLRKNLSLYYTDVSYLSADVRLARALVEAGVKVFLYEFSFIGKFNDALQSLDSASRYGATRGDAAGYIFSLNGRTPEENSEEEKVIEIMTNLWISFIKNGKYTVVALRVVYLRFARLTPVPPHRRRDNPTTAVLMLHNSSKLTMRTTNAFGKLGWLVLSVETMLFAVVVAPKAQRDVRTSSGVVRGYLTPRGYYAYLGMPYARPTRRNRFKVTYPFADGILSIAISHVDC</sequence>
<dbReference type="EMBL" id="OU963910">
    <property type="protein sequence ID" value="CAH0400665.1"/>
    <property type="molecule type" value="Genomic_DNA"/>
</dbReference>
<evidence type="ECO:0000313" key="5">
    <source>
        <dbReference type="EMBL" id="CAH0400665.1"/>
    </source>
</evidence>
<organism evidence="5 6">
    <name type="scientific">Chilo suppressalis</name>
    <name type="common">Asiatic rice borer moth</name>
    <dbReference type="NCBI Taxonomy" id="168631"/>
    <lineage>
        <taxon>Eukaryota</taxon>
        <taxon>Metazoa</taxon>
        <taxon>Ecdysozoa</taxon>
        <taxon>Arthropoda</taxon>
        <taxon>Hexapoda</taxon>
        <taxon>Insecta</taxon>
        <taxon>Pterygota</taxon>
        <taxon>Neoptera</taxon>
        <taxon>Endopterygota</taxon>
        <taxon>Lepidoptera</taxon>
        <taxon>Glossata</taxon>
        <taxon>Ditrysia</taxon>
        <taxon>Pyraloidea</taxon>
        <taxon>Crambidae</taxon>
        <taxon>Crambinae</taxon>
        <taxon>Chilo</taxon>
    </lineage>
</organism>
<proteinExistence type="predicted"/>
<dbReference type="Proteomes" id="UP001153292">
    <property type="component" value="Chromosome 17"/>
</dbReference>
<accession>A0ABN8B4P9</accession>
<evidence type="ECO:0000256" key="1">
    <source>
        <dbReference type="ARBA" id="ARBA00023180"/>
    </source>
</evidence>
<feature type="transmembrane region" description="Helical" evidence="3">
    <location>
        <begin position="39"/>
        <end position="57"/>
    </location>
</feature>
<gene>
    <name evidence="5" type="ORF">CHILSU_LOCUS3864</name>
</gene>
<evidence type="ECO:0000259" key="4">
    <source>
        <dbReference type="Pfam" id="PF00135"/>
    </source>
</evidence>
<evidence type="ECO:0000256" key="2">
    <source>
        <dbReference type="SAM" id="MobiDB-lite"/>
    </source>
</evidence>
<dbReference type="PANTHER" id="PTHR11559">
    <property type="entry name" value="CARBOXYLESTERASE"/>
    <property type="match status" value="1"/>
</dbReference>
<feature type="region of interest" description="Disordered" evidence="2">
    <location>
        <begin position="114"/>
        <end position="140"/>
    </location>
</feature>
<dbReference type="InterPro" id="IPR002018">
    <property type="entry name" value="CarbesteraseB"/>
</dbReference>
<reference evidence="5" key="1">
    <citation type="submission" date="2021-12" db="EMBL/GenBank/DDBJ databases">
        <authorList>
            <person name="King R."/>
        </authorList>
    </citation>
    <scope>NUCLEOTIDE SEQUENCE</scope>
</reference>
<dbReference type="SUPFAM" id="SSF53474">
    <property type="entry name" value="alpha/beta-Hydrolases"/>
    <property type="match status" value="1"/>
</dbReference>
<keyword evidence="3" id="KW-1133">Transmembrane helix</keyword>
<evidence type="ECO:0000256" key="3">
    <source>
        <dbReference type="SAM" id="Phobius"/>
    </source>
</evidence>
<protein>
    <recommendedName>
        <fullName evidence="4">Carboxylesterase type B domain-containing protein</fullName>
    </recommendedName>
</protein>
<dbReference type="InterPro" id="IPR050309">
    <property type="entry name" value="Type-B_Carboxylest/Lipase"/>
</dbReference>
<keyword evidence="3" id="KW-0472">Membrane</keyword>
<name>A0ABN8B4P9_CHISP</name>
<dbReference type="Gene3D" id="3.40.50.1820">
    <property type="entry name" value="alpha/beta hydrolase"/>
    <property type="match status" value="2"/>
</dbReference>
<keyword evidence="3" id="KW-0812">Transmembrane</keyword>
<dbReference type="InterPro" id="IPR029058">
    <property type="entry name" value="AB_hydrolase_fold"/>
</dbReference>
<keyword evidence="1" id="KW-0325">Glycoprotein</keyword>